<feature type="transmembrane region" description="Helical" evidence="2">
    <location>
        <begin position="266"/>
        <end position="286"/>
    </location>
</feature>
<dbReference type="Pfam" id="PF01757">
    <property type="entry name" value="Acyl_transf_3"/>
    <property type="match status" value="1"/>
</dbReference>
<accession>A0ABT6RTK3</accession>
<keyword evidence="4" id="KW-0012">Acyltransferase</keyword>
<feature type="transmembrane region" description="Helical" evidence="2">
    <location>
        <begin position="231"/>
        <end position="246"/>
    </location>
</feature>
<comment type="caution">
    <text evidence="4">The sequence shown here is derived from an EMBL/GenBank/DDBJ whole genome shotgun (WGS) entry which is preliminary data.</text>
</comment>
<keyword evidence="5" id="KW-1185">Reference proteome</keyword>
<feature type="domain" description="Acyltransferase 3" evidence="3">
    <location>
        <begin position="10"/>
        <end position="344"/>
    </location>
</feature>
<proteinExistence type="predicted"/>
<organism evidence="4 5">
    <name type="scientific">Streptomyces solicavernae</name>
    <dbReference type="NCBI Taxonomy" id="3043614"/>
    <lineage>
        <taxon>Bacteria</taxon>
        <taxon>Bacillati</taxon>
        <taxon>Actinomycetota</taxon>
        <taxon>Actinomycetes</taxon>
        <taxon>Kitasatosporales</taxon>
        <taxon>Streptomycetaceae</taxon>
        <taxon>Streptomyces</taxon>
    </lineage>
</organism>
<feature type="transmembrane region" description="Helical" evidence="2">
    <location>
        <begin position="298"/>
        <end position="317"/>
    </location>
</feature>
<keyword evidence="2" id="KW-0472">Membrane</keyword>
<feature type="transmembrane region" description="Helical" evidence="2">
    <location>
        <begin position="140"/>
        <end position="161"/>
    </location>
</feature>
<feature type="transmembrane region" description="Helical" evidence="2">
    <location>
        <begin position="197"/>
        <end position="219"/>
    </location>
</feature>
<evidence type="ECO:0000256" key="2">
    <source>
        <dbReference type="SAM" id="Phobius"/>
    </source>
</evidence>
<reference evidence="4 5" key="1">
    <citation type="submission" date="2023-05" db="EMBL/GenBank/DDBJ databases">
        <title>Draft genome sequence of Streptomyces sp. B-S-A8 isolated from a cave soil in Thailand.</title>
        <authorList>
            <person name="Chamroensaksri N."/>
            <person name="Muangham S."/>
        </authorList>
    </citation>
    <scope>NUCLEOTIDE SEQUENCE [LARGE SCALE GENOMIC DNA]</scope>
    <source>
        <strain evidence="4 5">B-S-A8</strain>
    </source>
</reference>
<dbReference type="EMBL" id="JASCIR010000012">
    <property type="protein sequence ID" value="MDI3387700.1"/>
    <property type="molecule type" value="Genomic_DNA"/>
</dbReference>
<dbReference type="EC" id="2.3.-.-" evidence="4"/>
<evidence type="ECO:0000313" key="5">
    <source>
        <dbReference type="Proteomes" id="UP001224661"/>
    </source>
</evidence>
<gene>
    <name evidence="4" type="ORF">QIS99_16050</name>
</gene>
<dbReference type="InterPro" id="IPR002656">
    <property type="entry name" value="Acyl_transf_3_dom"/>
</dbReference>
<protein>
    <submittedName>
        <fullName evidence="4">Acyltransferase</fullName>
        <ecNumber evidence="4">2.3.-.-</ecNumber>
    </submittedName>
</protein>
<dbReference type="Proteomes" id="UP001224661">
    <property type="component" value="Unassembled WGS sequence"/>
</dbReference>
<feature type="transmembrane region" description="Helical" evidence="2">
    <location>
        <begin position="53"/>
        <end position="78"/>
    </location>
</feature>
<sequence>MRSSNRQYLVSVDHLRAFAAVLVLLYHGTYMMLTEIDRNREGWLYADNPLGALVAEGHTAVALFMVLSGFIFTIGTLGKDIHYGRFIGNRVLRIFPLYLVLIIMGTGAYRGDADLLSVVQSLVGLGNLPGSLHLGNVSHMWWAIAVELQFYLLFPLLSRILTRRGPTALVQLMAAIAVIRGLVWLSGGGKIAANSFLYYSLAGRIDQFLLGMLAAWLFVHHRDRFQSPAKVLIAATLALVTIWAFNRSHAYQEGRTVRLIWIDVEGFVWALLVLTYVATVTSTCLASRALAKVGEMSFSLYLLHFLVITVFLARNRWIEPTGNPVWDAFFTTVLGVLPVSLAIAAVTFHGIERPFLRWRRPYLDPDKPRIAAQADGTRALPDAAPAEPAPRPRTAERSVGTADR</sequence>
<dbReference type="RefSeq" id="WP_282514048.1">
    <property type="nucleotide sequence ID" value="NZ_JASCIR010000012.1"/>
</dbReference>
<evidence type="ECO:0000256" key="1">
    <source>
        <dbReference type="SAM" id="MobiDB-lite"/>
    </source>
</evidence>
<dbReference type="InterPro" id="IPR050879">
    <property type="entry name" value="Acyltransferase_3"/>
</dbReference>
<dbReference type="PANTHER" id="PTHR23028:SF53">
    <property type="entry name" value="ACYL_TRANSF_3 DOMAIN-CONTAINING PROTEIN"/>
    <property type="match status" value="1"/>
</dbReference>
<feature type="region of interest" description="Disordered" evidence="1">
    <location>
        <begin position="373"/>
        <end position="404"/>
    </location>
</feature>
<feature type="transmembrane region" description="Helical" evidence="2">
    <location>
        <begin position="329"/>
        <end position="351"/>
    </location>
</feature>
<keyword evidence="4" id="KW-0808">Transferase</keyword>
<name>A0ABT6RTK3_9ACTN</name>
<dbReference type="PANTHER" id="PTHR23028">
    <property type="entry name" value="ACETYLTRANSFERASE"/>
    <property type="match status" value="1"/>
</dbReference>
<keyword evidence="2" id="KW-0812">Transmembrane</keyword>
<keyword evidence="2" id="KW-1133">Transmembrane helix</keyword>
<evidence type="ECO:0000313" key="4">
    <source>
        <dbReference type="EMBL" id="MDI3387700.1"/>
    </source>
</evidence>
<dbReference type="GO" id="GO:0016746">
    <property type="term" value="F:acyltransferase activity"/>
    <property type="evidence" value="ECO:0007669"/>
    <property type="project" value="UniProtKB-KW"/>
</dbReference>
<evidence type="ECO:0000259" key="3">
    <source>
        <dbReference type="Pfam" id="PF01757"/>
    </source>
</evidence>
<feature type="transmembrane region" description="Helical" evidence="2">
    <location>
        <begin position="90"/>
        <end position="109"/>
    </location>
</feature>
<feature type="transmembrane region" description="Helical" evidence="2">
    <location>
        <begin position="12"/>
        <end position="33"/>
    </location>
</feature>
<feature type="transmembrane region" description="Helical" evidence="2">
    <location>
        <begin position="168"/>
        <end position="185"/>
    </location>
</feature>